<evidence type="ECO:0000313" key="1">
    <source>
        <dbReference type="EMBL" id="TFF38211.1"/>
    </source>
</evidence>
<gene>
    <name evidence="1" type="ORF">E2R66_09240</name>
</gene>
<accession>A0A4Y8SHQ0</accession>
<evidence type="ECO:0000313" key="2">
    <source>
        <dbReference type="Proteomes" id="UP000297540"/>
    </source>
</evidence>
<dbReference type="Proteomes" id="UP000297540">
    <property type="component" value="Unassembled WGS sequence"/>
</dbReference>
<name>A0A4Y8SHQ0_9SPHI</name>
<dbReference type="OrthoDB" id="645383at2"/>
<comment type="caution">
    <text evidence="1">The sequence shown here is derived from an EMBL/GenBank/DDBJ whole genome shotgun (WGS) entry which is preliminary data.</text>
</comment>
<dbReference type="EMBL" id="SOZE01000007">
    <property type="protein sequence ID" value="TFF38211.1"/>
    <property type="molecule type" value="Genomic_DNA"/>
</dbReference>
<evidence type="ECO:0008006" key="3">
    <source>
        <dbReference type="Google" id="ProtNLM"/>
    </source>
</evidence>
<keyword evidence="2" id="KW-1185">Reference proteome</keyword>
<organism evidence="1 2">
    <name type="scientific">Mucilaginibacter psychrotolerans</name>
    <dbReference type="NCBI Taxonomy" id="1524096"/>
    <lineage>
        <taxon>Bacteria</taxon>
        <taxon>Pseudomonadati</taxon>
        <taxon>Bacteroidota</taxon>
        <taxon>Sphingobacteriia</taxon>
        <taxon>Sphingobacteriales</taxon>
        <taxon>Sphingobacteriaceae</taxon>
        <taxon>Mucilaginibacter</taxon>
    </lineage>
</organism>
<proteinExistence type="predicted"/>
<dbReference type="InterPro" id="IPR043519">
    <property type="entry name" value="NT_sf"/>
</dbReference>
<sequence>MSPVQKNILAALAYFDMFDYPLTYGEIFLFMGERHCRHDFNDALNCLIAGKMVYQLDKYYSLKNDYLVILRRNKGNKKAAELIAKARDVGSFLIKFPYVRGIGISGSLSKNFADEKSDIDLFIITAKNRLWVARTLMHCFKKLTFLVNRQHHYCMNYYIDEQQLQIAERNIYTAIETDTLIPLEGDVTFEKFYAANTWTRALLPNKTLRLASAKPLKNYPLKSLAEWGLNNSLGDLLDNMLMRITSRRWNKKTTLKKLNMRGLILGMATGKHFAKPDPLNFQEHLMNRYEQKLSQVLQQTEERVAQ</sequence>
<protein>
    <recommendedName>
        <fullName evidence="3">Nucleotidyltransferase domain-containing protein</fullName>
    </recommendedName>
</protein>
<dbReference type="RefSeq" id="WP_133229894.1">
    <property type="nucleotide sequence ID" value="NZ_SOZE01000007.1"/>
</dbReference>
<dbReference type="SUPFAM" id="SSF81301">
    <property type="entry name" value="Nucleotidyltransferase"/>
    <property type="match status" value="1"/>
</dbReference>
<dbReference type="AlphaFoldDB" id="A0A4Y8SHQ0"/>
<reference evidence="1 2" key="1">
    <citation type="journal article" date="2017" name="Int. J. Syst. Evol. Microbiol.">
        <title>Mucilaginibacterpsychrotolerans sp. nov., isolated from peatlands.</title>
        <authorList>
            <person name="Deng Y."/>
            <person name="Shen L."/>
            <person name="Xu B."/>
            <person name="Liu Y."/>
            <person name="Gu Z."/>
            <person name="Liu H."/>
            <person name="Zhou Y."/>
        </authorList>
    </citation>
    <scope>NUCLEOTIDE SEQUENCE [LARGE SCALE GENOMIC DNA]</scope>
    <source>
        <strain evidence="1 2">NH7-4</strain>
    </source>
</reference>